<keyword evidence="2" id="KW-1185">Reference proteome</keyword>
<accession>R7ZXH0</accession>
<reference evidence="1 2" key="1">
    <citation type="submission" date="2013-02" db="EMBL/GenBank/DDBJ databases">
        <title>A novel strain isolated from Lonar lake, Maharashtra, India.</title>
        <authorList>
            <person name="Singh A."/>
        </authorList>
    </citation>
    <scope>NUCLEOTIDE SEQUENCE [LARGE SCALE GENOMIC DNA]</scope>
    <source>
        <strain evidence="1 2">AK24</strain>
    </source>
</reference>
<organism evidence="1 2">
    <name type="scientific">Lunatimonas lonarensis</name>
    <dbReference type="NCBI Taxonomy" id="1232681"/>
    <lineage>
        <taxon>Bacteria</taxon>
        <taxon>Pseudomonadati</taxon>
        <taxon>Bacteroidota</taxon>
        <taxon>Cytophagia</taxon>
        <taxon>Cytophagales</taxon>
        <taxon>Cyclobacteriaceae</taxon>
    </lineage>
</organism>
<evidence type="ECO:0000313" key="2">
    <source>
        <dbReference type="Proteomes" id="UP000013909"/>
    </source>
</evidence>
<dbReference type="EMBL" id="AQHR01000022">
    <property type="protein sequence ID" value="EON78860.1"/>
    <property type="molecule type" value="Genomic_DNA"/>
</dbReference>
<comment type="caution">
    <text evidence="1">The sequence shown here is derived from an EMBL/GenBank/DDBJ whole genome shotgun (WGS) entry which is preliminary data.</text>
</comment>
<evidence type="ECO:0000313" key="1">
    <source>
        <dbReference type="EMBL" id="EON78860.1"/>
    </source>
</evidence>
<gene>
    <name evidence="1" type="ORF">ADIS_0757</name>
</gene>
<dbReference type="Proteomes" id="UP000013909">
    <property type="component" value="Unassembled WGS sequence"/>
</dbReference>
<proteinExistence type="predicted"/>
<protein>
    <submittedName>
        <fullName evidence="1">Uncharacterized protein</fullName>
    </submittedName>
</protein>
<name>R7ZXH0_9BACT</name>
<sequence length="40" mass="4993">MDYDTRLFLIILPACSYKRYHFYAPCSYRLITQSYYTQMR</sequence>
<dbReference type="AlphaFoldDB" id="R7ZXH0"/>